<dbReference type="InterPro" id="IPR029045">
    <property type="entry name" value="ClpP/crotonase-like_dom_sf"/>
</dbReference>
<dbReference type="Pfam" id="PF16113">
    <property type="entry name" value="ECH_2"/>
    <property type="match status" value="1"/>
</dbReference>
<keyword evidence="3" id="KW-0378">Hydrolase</keyword>
<dbReference type="GO" id="GO:0005829">
    <property type="term" value="C:cytosol"/>
    <property type="evidence" value="ECO:0007669"/>
    <property type="project" value="TreeGrafter"/>
</dbReference>
<dbReference type="Gene3D" id="3.90.226.10">
    <property type="entry name" value="2-enoyl-CoA Hydratase, Chain A, domain 1"/>
    <property type="match status" value="1"/>
</dbReference>
<gene>
    <name evidence="5" type="ORF">SAMN04488052_10853</name>
</gene>
<dbReference type="STRING" id="406100.SAMN04488052_10853"/>
<feature type="domain" description="Enoyl-CoA hydratase/isomerase" evidence="4">
    <location>
        <begin position="22"/>
        <end position="360"/>
    </location>
</feature>
<dbReference type="OrthoDB" id="9790967at2"/>
<sequence>MVDASPVVFEAVATADGQRVMRVRLNAEKSLNALSQAMIDALQPALDEWAADPAVAAIFLEGTGEKAFCAGGDVVSLYHDMKQRPLGEPAPVAEHFFTTEYRLDHLVHTYPKPIVCWADGIVMGGGVGLLAGCSHGILTERSRLAMPEMPLGLFPDVGGTYFLNRMPGRTGYFLGLTGEHVFGTDIFALGLGNYMIQSDQREAVVDALAAASWGTDERDRHETASRVLGDLWRAKDATGETPFMDRYARIQELTDHATPGAVMAAIQSAAESEEWLQSAAKGFKRACPVSLAVFDRQYRGGRHLSLTECFRRELCIAVQSSRRPDFREGVRALLVDKDRSPAWSVPSLAEVSDDVVDAHFELPADYSTDPLADL</sequence>
<dbReference type="PANTHER" id="PTHR43176:SF3">
    <property type="entry name" value="3-HYDROXYISOBUTYRYL-COA HYDROLASE, MITOCHONDRIAL"/>
    <property type="match status" value="1"/>
</dbReference>
<dbReference type="GO" id="GO:0006574">
    <property type="term" value="P:L-valine catabolic process"/>
    <property type="evidence" value="ECO:0007669"/>
    <property type="project" value="TreeGrafter"/>
</dbReference>
<dbReference type="EMBL" id="FOEG01000008">
    <property type="protein sequence ID" value="SEP06658.1"/>
    <property type="molecule type" value="Genomic_DNA"/>
</dbReference>
<dbReference type="PANTHER" id="PTHR43176">
    <property type="entry name" value="3-HYDROXYISOBUTYRYL-COA HYDROLASE-RELATED"/>
    <property type="match status" value="1"/>
</dbReference>
<accession>A0A1H8UVP9</accession>
<evidence type="ECO:0000313" key="6">
    <source>
        <dbReference type="Proteomes" id="UP000199657"/>
    </source>
</evidence>
<evidence type="ECO:0000256" key="1">
    <source>
        <dbReference type="ARBA" id="ARBA00001709"/>
    </source>
</evidence>
<dbReference type="InterPro" id="IPR045004">
    <property type="entry name" value="ECH_dom"/>
</dbReference>
<keyword evidence="6" id="KW-1185">Reference proteome</keyword>
<organism evidence="5 6">
    <name type="scientific">Aquisalimonas asiatica</name>
    <dbReference type="NCBI Taxonomy" id="406100"/>
    <lineage>
        <taxon>Bacteria</taxon>
        <taxon>Pseudomonadati</taxon>
        <taxon>Pseudomonadota</taxon>
        <taxon>Gammaproteobacteria</taxon>
        <taxon>Chromatiales</taxon>
        <taxon>Ectothiorhodospiraceae</taxon>
        <taxon>Aquisalimonas</taxon>
    </lineage>
</organism>
<dbReference type="Proteomes" id="UP000199657">
    <property type="component" value="Unassembled WGS sequence"/>
</dbReference>
<dbReference type="AlphaFoldDB" id="A0A1H8UVP9"/>
<dbReference type="EC" id="3.1.2.4" evidence="2"/>
<proteinExistence type="predicted"/>
<dbReference type="RefSeq" id="WP_091645294.1">
    <property type="nucleotide sequence ID" value="NZ_FOEG01000008.1"/>
</dbReference>
<evidence type="ECO:0000259" key="4">
    <source>
        <dbReference type="Pfam" id="PF16113"/>
    </source>
</evidence>
<dbReference type="InterPro" id="IPR032259">
    <property type="entry name" value="HIBYL-CoA-H"/>
</dbReference>
<comment type="catalytic activity">
    <reaction evidence="1">
        <text>3-hydroxy-2-methylpropanoyl-CoA + H2O = 3-hydroxy-2-methylpropanoate + CoA + H(+)</text>
        <dbReference type="Rhea" id="RHEA:20888"/>
        <dbReference type="ChEBI" id="CHEBI:11805"/>
        <dbReference type="ChEBI" id="CHEBI:15377"/>
        <dbReference type="ChEBI" id="CHEBI:15378"/>
        <dbReference type="ChEBI" id="CHEBI:57287"/>
        <dbReference type="ChEBI" id="CHEBI:57340"/>
        <dbReference type="EC" id="3.1.2.4"/>
    </reaction>
</comment>
<dbReference type="CDD" id="cd06558">
    <property type="entry name" value="crotonase-like"/>
    <property type="match status" value="1"/>
</dbReference>
<reference evidence="5 6" key="1">
    <citation type="submission" date="2016-10" db="EMBL/GenBank/DDBJ databases">
        <authorList>
            <person name="de Groot N.N."/>
        </authorList>
    </citation>
    <scope>NUCLEOTIDE SEQUENCE [LARGE SCALE GENOMIC DNA]</scope>
    <source>
        <strain evidence="5 6">CGMCC 1.6291</strain>
    </source>
</reference>
<evidence type="ECO:0000313" key="5">
    <source>
        <dbReference type="EMBL" id="SEP06658.1"/>
    </source>
</evidence>
<evidence type="ECO:0000256" key="2">
    <source>
        <dbReference type="ARBA" id="ARBA00011915"/>
    </source>
</evidence>
<dbReference type="SUPFAM" id="SSF52096">
    <property type="entry name" value="ClpP/crotonase"/>
    <property type="match status" value="1"/>
</dbReference>
<evidence type="ECO:0000256" key="3">
    <source>
        <dbReference type="ARBA" id="ARBA00022801"/>
    </source>
</evidence>
<dbReference type="GO" id="GO:0003860">
    <property type="term" value="F:3-hydroxyisobutyryl-CoA hydrolase activity"/>
    <property type="evidence" value="ECO:0007669"/>
    <property type="project" value="UniProtKB-EC"/>
</dbReference>
<protein>
    <recommendedName>
        <fullName evidence="2">3-hydroxyisobutyryl-CoA hydrolase</fullName>
        <ecNumber evidence="2">3.1.2.4</ecNumber>
    </recommendedName>
</protein>
<name>A0A1H8UVP9_9GAMM</name>
<dbReference type="NCBIfam" id="NF004127">
    <property type="entry name" value="PRK05617.1"/>
    <property type="match status" value="1"/>
</dbReference>